<comment type="caution">
    <text evidence="1">The sequence shown here is derived from an EMBL/GenBank/DDBJ whole genome shotgun (WGS) entry which is preliminary data.</text>
</comment>
<dbReference type="EMBL" id="JARKIF010000020">
    <property type="protein sequence ID" value="KAJ7617791.1"/>
    <property type="molecule type" value="Genomic_DNA"/>
</dbReference>
<protein>
    <recommendedName>
        <fullName evidence="3">F-box domain-containing protein</fullName>
    </recommendedName>
</protein>
<keyword evidence="2" id="KW-1185">Reference proteome</keyword>
<gene>
    <name evidence="1" type="ORF">FB45DRAFT_932688</name>
</gene>
<organism evidence="1 2">
    <name type="scientific">Roridomyces roridus</name>
    <dbReference type="NCBI Taxonomy" id="1738132"/>
    <lineage>
        <taxon>Eukaryota</taxon>
        <taxon>Fungi</taxon>
        <taxon>Dikarya</taxon>
        <taxon>Basidiomycota</taxon>
        <taxon>Agaricomycotina</taxon>
        <taxon>Agaricomycetes</taxon>
        <taxon>Agaricomycetidae</taxon>
        <taxon>Agaricales</taxon>
        <taxon>Marasmiineae</taxon>
        <taxon>Mycenaceae</taxon>
        <taxon>Roridomyces</taxon>
    </lineage>
</organism>
<dbReference type="AlphaFoldDB" id="A0AAD7FFX6"/>
<evidence type="ECO:0008006" key="3">
    <source>
        <dbReference type="Google" id="ProtNLM"/>
    </source>
</evidence>
<dbReference type="Proteomes" id="UP001221142">
    <property type="component" value="Unassembled WGS sequence"/>
</dbReference>
<accession>A0AAD7FFX6</accession>
<dbReference type="SUPFAM" id="SSF52047">
    <property type="entry name" value="RNI-like"/>
    <property type="match status" value="1"/>
</dbReference>
<name>A0AAD7FFX6_9AGAR</name>
<dbReference type="Gene3D" id="3.80.10.10">
    <property type="entry name" value="Ribonuclease Inhibitor"/>
    <property type="match status" value="1"/>
</dbReference>
<proteinExistence type="predicted"/>
<dbReference type="InterPro" id="IPR032675">
    <property type="entry name" value="LRR_dom_sf"/>
</dbReference>
<sequence>MSVPAFPPELDEQIIDHLHLDKPALAVCALVCQSWMYSSRYHLFGSLLLRGDAWGRLIQLLESPRVTFVPYIRDLVLSGCDDNKNLNQHIPQLPTFPSLARLRMSHLAWTDLSPSATEPFLQAFSATTNLTLHFVKFSTIRELVELVSGLPRLQQITIVATFLDKSNPDFGTHPPVAHALTDVSFRTGPGRAGDSYEAFISWLKSSSSRIHALHLGALRGATLPAVSQLLHSLGPSLEDLDLSLLYRVPAGASSSSLLPRISTRFMTSGNRHLSSNTHLRRLGIHVSLRRFHLVRGPMNTPWALLSAVRSPLATLTIELTVDAVVVLDNMDWNCLNTTLLGGEQFRGLRRLEFIVVLLNEGDEEGALEAGIRARVPELDARGIVEVVQKNPGWGEAS</sequence>
<evidence type="ECO:0000313" key="2">
    <source>
        <dbReference type="Proteomes" id="UP001221142"/>
    </source>
</evidence>
<reference evidence="1" key="1">
    <citation type="submission" date="2023-03" db="EMBL/GenBank/DDBJ databases">
        <title>Massive genome expansion in bonnet fungi (Mycena s.s.) driven by repeated elements and novel gene families across ecological guilds.</title>
        <authorList>
            <consortium name="Lawrence Berkeley National Laboratory"/>
            <person name="Harder C.B."/>
            <person name="Miyauchi S."/>
            <person name="Viragh M."/>
            <person name="Kuo A."/>
            <person name="Thoen E."/>
            <person name="Andreopoulos B."/>
            <person name="Lu D."/>
            <person name="Skrede I."/>
            <person name="Drula E."/>
            <person name="Henrissat B."/>
            <person name="Morin E."/>
            <person name="Kohler A."/>
            <person name="Barry K."/>
            <person name="LaButti K."/>
            <person name="Morin E."/>
            <person name="Salamov A."/>
            <person name="Lipzen A."/>
            <person name="Mereny Z."/>
            <person name="Hegedus B."/>
            <person name="Baldrian P."/>
            <person name="Stursova M."/>
            <person name="Weitz H."/>
            <person name="Taylor A."/>
            <person name="Grigoriev I.V."/>
            <person name="Nagy L.G."/>
            <person name="Martin F."/>
            <person name="Kauserud H."/>
        </authorList>
    </citation>
    <scope>NUCLEOTIDE SEQUENCE</scope>
    <source>
        <strain evidence="1">9284</strain>
    </source>
</reference>
<evidence type="ECO:0000313" key="1">
    <source>
        <dbReference type="EMBL" id="KAJ7617791.1"/>
    </source>
</evidence>